<feature type="compositionally biased region" description="Acidic residues" evidence="4">
    <location>
        <begin position="794"/>
        <end position="803"/>
    </location>
</feature>
<feature type="compositionally biased region" description="Basic and acidic residues" evidence="4">
    <location>
        <begin position="530"/>
        <end position="549"/>
    </location>
</feature>
<dbReference type="Gene3D" id="1.20.1270.10">
    <property type="match status" value="2"/>
</dbReference>
<dbReference type="Gene3D" id="3.90.640.10">
    <property type="entry name" value="Actin, Chain A, domain 4"/>
    <property type="match status" value="1"/>
</dbReference>
<keyword evidence="2" id="KW-0067">ATP-binding</keyword>
<evidence type="ECO:0000256" key="2">
    <source>
        <dbReference type="ARBA" id="ARBA00022840"/>
    </source>
</evidence>
<protein>
    <submittedName>
        <fullName evidence="5">Uncharacterized protein</fullName>
    </submittedName>
</protein>
<dbReference type="AlphaFoldDB" id="A0A7S2X2N9"/>
<dbReference type="InterPro" id="IPR029047">
    <property type="entry name" value="HSP70_peptide-bd_sf"/>
</dbReference>
<dbReference type="GO" id="GO:0005829">
    <property type="term" value="C:cytosol"/>
    <property type="evidence" value="ECO:0007669"/>
    <property type="project" value="TreeGrafter"/>
</dbReference>
<feature type="region of interest" description="Disordered" evidence="4">
    <location>
        <begin position="514"/>
        <end position="560"/>
    </location>
</feature>
<gene>
    <name evidence="5" type="ORF">CROS1312_LOCUS1283</name>
</gene>
<dbReference type="SUPFAM" id="SSF100934">
    <property type="entry name" value="Heat shock protein 70kD (HSP70), C-terminal subdomain"/>
    <property type="match status" value="2"/>
</dbReference>
<evidence type="ECO:0000256" key="4">
    <source>
        <dbReference type="SAM" id="MobiDB-lite"/>
    </source>
</evidence>
<sequence>MSVVGFDVGDFKSCVAVARRNGVDVLLNKESKRETPAVVSFGMKQRAIGTDGSSAQSMNPKNTVFGIKQLLGKKFTDPSVQREIPYLPFKVKEAGNGGCLVDVMYLNERVELTPERVMAIVLTDLATIAETEMNGERVKDCVVSIPNYYTESERSAMLDAVDTAGLKCLRLIPDTTATALAFGIYKQDLSESEALNVAFVDVGHSSLQCCVTAFKKGQMKVLSQTFDRDLGGRTFDNILFDHFCEQIKATQKIDVSSHPRASLRLRKELVKVKKVLSANSSASFALECIMDDKDVKGSITREEFEQLSADFISKIVGPCQRAVEDAGLTVDQVAHVELVGSASRVPIVASRISEFFGKEVSRNLNVSECVSKGCALQCAMLSPVFRVRDYDIQDYYPYSANFSWKKEGADEVVTSSLFPKGNSVPSVKMLTFLRSESFQLQATYGDDPALPAGTDKVIGQFEVAKGGAGSEPEGKSKLKVQIRLNLHGLVEVESVHSVKEETYEVEVIPEKPAEKPKAMEVEGEAEGAEAGEKKAEGAEEAGDEKKAEEEPAPAPKKEVKKRTVKTTVDFKVLKSMRVGAAVVRDWAQKEIAMREADVREELTKEARNSLEEYILTSKSKVWGDWNDFVTSDDRNAFSQKLDDAEDWMYSEEGEDATKEVLVAKTSELRGLGDPIEERFVEASRRGPAAAELRSYIQMYATLPDHLSQEDKDRVAKECAAAATWLEEREALQEQTAKTVPPVLMTVDIKKKGEVLNRVCQPIASKPAPPPPKEEKKEDEEMADAEAAEKKESGEDAEMAEAEADGVNGVD</sequence>
<organism evidence="5">
    <name type="scientific">Chloropicon roscoffensis</name>
    <dbReference type="NCBI Taxonomy" id="1461544"/>
    <lineage>
        <taxon>Eukaryota</taxon>
        <taxon>Viridiplantae</taxon>
        <taxon>Chlorophyta</taxon>
        <taxon>Chloropicophyceae</taxon>
        <taxon>Chloropicales</taxon>
        <taxon>Chloropicaceae</taxon>
        <taxon>Chloropicon</taxon>
    </lineage>
</organism>
<feature type="compositionally biased region" description="Acidic residues" evidence="4">
    <location>
        <begin position="776"/>
        <end position="785"/>
    </location>
</feature>
<reference evidence="5" key="1">
    <citation type="submission" date="2021-01" db="EMBL/GenBank/DDBJ databases">
        <authorList>
            <person name="Corre E."/>
            <person name="Pelletier E."/>
            <person name="Niang G."/>
            <person name="Scheremetjew M."/>
            <person name="Finn R."/>
            <person name="Kale V."/>
            <person name="Holt S."/>
            <person name="Cochrane G."/>
            <person name="Meng A."/>
            <person name="Brown T."/>
            <person name="Cohen L."/>
        </authorList>
    </citation>
    <scope>NUCLEOTIDE SEQUENCE</scope>
    <source>
        <strain evidence="5">RCC2335</strain>
    </source>
</reference>
<comment type="similarity">
    <text evidence="3">Belongs to the heat shock protein 70 (TC 1.A.33) family. HSP110/SSE subfamily.</text>
</comment>
<keyword evidence="1" id="KW-0547">Nucleotide-binding</keyword>
<evidence type="ECO:0000256" key="3">
    <source>
        <dbReference type="ARBA" id="ARBA00061090"/>
    </source>
</evidence>
<dbReference type="Gene3D" id="3.30.30.30">
    <property type="match status" value="1"/>
</dbReference>
<proteinExistence type="inferred from homology"/>
<dbReference type="GO" id="GO:0140662">
    <property type="term" value="F:ATP-dependent protein folding chaperone"/>
    <property type="evidence" value="ECO:0007669"/>
    <property type="project" value="InterPro"/>
</dbReference>
<dbReference type="SUPFAM" id="SSF53067">
    <property type="entry name" value="Actin-like ATPase domain"/>
    <property type="match status" value="2"/>
</dbReference>
<dbReference type="GO" id="GO:0005524">
    <property type="term" value="F:ATP binding"/>
    <property type="evidence" value="ECO:0007669"/>
    <property type="project" value="UniProtKB-KW"/>
</dbReference>
<dbReference type="FunFam" id="3.90.640.10:FF:000004">
    <property type="entry name" value="Heat shock 70 kDa protein 4"/>
    <property type="match status" value="1"/>
</dbReference>
<dbReference type="PANTHER" id="PTHR45639">
    <property type="entry name" value="HSC70CB, ISOFORM G-RELATED"/>
    <property type="match status" value="1"/>
</dbReference>
<dbReference type="SUPFAM" id="SSF100920">
    <property type="entry name" value="Heat shock protein 70kD (HSP70), peptide-binding domain"/>
    <property type="match status" value="1"/>
</dbReference>
<feature type="region of interest" description="Disordered" evidence="4">
    <location>
        <begin position="759"/>
        <end position="810"/>
    </location>
</feature>
<dbReference type="Gene3D" id="2.60.34.10">
    <property type="entry name" value="Substrate Binding Domain Of DNAk, Chain A, domain 1"/>
    <property type="match status" value="1"/>
</dbReference>
<dbReference type="PRINTS" id="PR00301">
    <property type="entry name" value="HEATSHOCK70"/>
</dbReference>
<dbReference type="InterPro" id="IPR043129">
    <property type="entry name" value="ATPase_NBD"/>
</dbReference>
<evidence type="ECO:0000256" key="1">
    <source>
        <dbReference type="ARBA" id="ARBA00022741"/>
    </source>
</evidence>
<dbReference type="Pfam" id="PF00012">
    <property type="entry name" value="HSP70"/>
    <property type="match status" value="1"/>
</dbReference>
<dbReference type="FunFam" id="1.20.1270.10:FF:000002">
    <property type="entry name" value="Heat shock 70 kDa protein 4"/>
    <property type="match status" value="1"/>
</dbReference>
<name>A0A7S2X2N9_9CHLO</name>
<dbReference type="FunFam" id="3.30.420.40:FF:000171">
    <property type="entry name" value="Heat shock 70 kDa protein 4"/>
    <property type="match status" value="2"/>
</dbReference>
<dbReference type="EMBL" id="HBHM01001638">
    <property type="protein sequence ID" value="CAD9722015.1"/>
    <property type="molecule type" value="Transcribed_RNA"/>
</dbReference>
<dbReference type="FunFam" id="3.30.30.30:FF:000002">
    <property type="entry name" value="Heat shock 70 kDa protein 4"/>
    <property type="match status" value="1"/>
</dbReference>
<accession>A0A7S2X2N9</accession>
<evidence type="ECO:0000313" key="5">
    <source>
        <dbReference type="EMBL" id="CAD9722015.1"/>
    </source>
</evidence>
<dbReference type="PANTHER" id="PTHR45639:SF4">
    <property type="entry name" value="HSC70CB, ISOFORM G"/>
    <property type="match status" value="1"/>
</dbReference>
<dbReference type="Gene3D" id="3.30.420.40">
    <property type="match status" value="2"/>
</dbReference>
<dbReference type="InterPro" id="IPR029048">
    <property type="entry name" value="HSP70_C_sf"/>
</dbReference>
<dbReference type="InterPro" id="IPR013126">
    <property type="entry name" value="Hsp_70_fam"/>
</dbReference>
<dbReference type="GO" id="GO:0005634">
    <property type="term" value="C:nucleus"/>
    <property type="evidence" value="ECO:0007669"/>
    <property type="project" value="TreeGrafter"/>
</dbReference>